<name>A0A146LQH8_LYGHE</name>
<reference evidence="1" key="1">
    <citation type="journal article" date="2016" name="Gigascience">
        <title>De novo construction of an expanded transcriptome assembly for the western tarnished plant bug, Lygus hesperus.</title>
        <authorList>
            <person name="Tassone E.E."/>
            <person name="Geib S.M."/>
            <person name="Hall B."/>
            <person name="Fabrick J.A."/>
            <person name="Brent C.S."/>
            <person name="Hull J.J."/>
        </authorList>
    </citation>
    <scope>NUCLEOTIDE SEQUENCE</scope>
</reference>
<protein>
    <submittedName>
        <fullName evidence="1">Uncharacterized protein</fullName>
    </submittedName>
</protein>
<dbReference type="AlphaFoldDB" id="A0A146LQH8"/>
<dbReference type="EMBL" id="GDHC01008526">
    <property type="protein sequence ID" value="JAQ10103.1"/>
    <property type="molecule type" value="Transcribed_RNA"/>
</dbReference>
<accession>A0A146LQH8</accession>
<feature type="non-terminal residue" evidence="1">
    <location>
        <position position="102"/>
    </location>
</feature>
<evidence type="ECO:0000313" key="1">
    <source>
        <dbReference type="EMBL" id="JAQ10103.1"/>
    </source>
</evidence>
<organism evidence="1">
    <name type="scientific">Lygus hesperus</name>
    <name type="common">Western plant bug</name>
    <dbReference type="NCBI Taxonomy" id="30085"/>
    <lineage>
        <taxon>Eukaryota</taxon>
        <taxon>Metazoa</taxon>
        <taxon>Ecdysozoa</taxon>
        <taxon>Arthropoda</taxon>
        <taxon>Hexapoda</taxon>
        <taxon>Insecta</taxon>
        <taxon>Pterygota</taxon>
        <taxon>Neoptera</taxon>
        <taxon>Paraneoptera</taxon>
        <taxon>Hemiptera</taxon>
        <taxon>Heteroptera</taxon>
        <taxon>Panheteroptera</taxon>
        <taxon>Cimicomorpha</taxon>
        <taxon>Miridae</taxon>
        <taxon>Mirini</taxon>
        <taxon>Lygus</taxon>
    </lineage>
</organism>
<gene>
    <name evidence="1" type="ORF">g.42562</name>
</gene>
<proteinExistence type="predicted"/>
<sequence length="102" mass="11718">MLNFGVVFNFAECRVKNPVQFNSITGGDHGPRRKWTGYLQRENTAFFQTYPSITVALEGPWQLVYSGLVDQLQSESTKMVYRTLFASGLHYNWSTVDQLQPH</sequence>